<dbReference type="EMBL" id="CM056818">
    <property type="protein sequence ID" value="KAJ8622410.1"/>
    <property type="molecule type" value="Genomic_DNA"/>
</dbReference>
<keyword evidence="2" id="KW-1185">Reference proteome</keyword>
<dbReference type="Proteomes" id="UP001234297">
    <property type="component" value="Chromosome 10"/>
</dbReference>
<comment type="caution">
    <text evidence="1">The sequence shown here is derived from an EMBL/GenBank/DDBJ whole genome shotgun (WGS) entry which is preliminary data.</text>
</comment>
<accession>A0ACC2KMP4</accession>
<sequence length="418" mass="45354">MASGSLQGSTWTPMQNKLFEKALAKYDKDTPDRWQNIAKAAECPSPIMGTMEGTTDETKVNVLSRAEAPDDEVRTTGLEGAAEVCDGFNEEGGVVGASAVEAEDELAEVAGVEAEEGEEGEGVGIDNGGAVEAGGVGRRWTLSPYTNGVNDCQVKGAGNWVPVAKTPPPSRRARSFSSSSSTSPSSMSSSSADSHARWSRTLSGIPFSWEQQPGIPKESHSPASKDRLACQDLLLPLPPAAPSMISKKKPLSSWEEDPFMFALKECSKDHHHHHHFPQSHLQVEEAKVSRSLSDRFGSCKRTCSVIESTVFVRKPNRRGYYLLDRRTETAAPSPSSSSAATTGGQLDCKAATTALRRNSGDGNRAAMDRGRWTDIFVDDGRRAAENESRSLLRRRRWTEQGDGDRRRQRSNGSGDRSR</sequence>
<evidence type="ECO:0000313" key="1">
    <source>
        <dbReference type="EMBL" id="KAJ8622410.1"/>
    </source>
</evidence>
<reference evidence="1 2" key="1">
    <citation type="journal article" date="2022" name="Hortic Res">
        <title>A haplotype resolved chromosomal level avocado genome allows analysis of novel avocado genes.</title>
        <authorList>
            <person name="Nath O."/>
            <person name="Fletcher S.J."/>
            <person name="Hayward A."/>
            <person name="Shaw L.M."/>
            <person name="Masouleh A.K."/>
            <person name="Furtado A."/>
            <person name="Henry R.J."/>
            <person name="Mitter N."/>
        </authorList>
    </citation>
    <scope>NUCLEOTIDE SEQUENCE [LARGE SCALE GENOMIC DNA]</scope>
    <source>
        <strain evidence="2">cv. Hass</strain>
    </source>
</reference>
<gene>
    <name evidence="1" type="ORF">MRB53_030939</name>
</gene>
<proteinExistence type="predicted"/>
<evidence type="ECO:0000313" key="2">
    <source>
        <dbReference type="Proteomes" id="UP001234297"/>
    </source>
</evidence>
<organism evidence="1 2">
    <name type="scientific">Persea americana</name>
    <name type="common">Avocado</name>
    <dbReference type="NCBI Taxonomy" id="3435"/>
    <lineage>
        <taxon>Eukaryota</taxon>
        <taxon>Viridiplantae</taxon>
        <taxon>Streptophyta</taxon>
        <taxon>Embryophyta</taxon>
        <taxon>Tracheophyta</taxon>
        <taxon>Spermatophyta</taxon>
        <taxon>Magnoliopsida</taxon>
        <taxon>Magnoliidae</taxon>
        <taxon>Laurales</taxon>
        <taxon>Lauraceae</taxon>
        <taxon>Persea</taxon>
    </lineage>
</organism>
<protein>
    <submittedName>
        <fullName evidence="1">Uncharacterized protein</fullName>
    </submittedName>
</protein>
<name>A0ACC2KMP4_PERAE</name>